<protein>
    <submittedName>
        <fullName evidence="2">Uncharacterized protein</fullName>
    </submittedName>
</protein>
<feature type="region of interest" description="Disordered" evidence="1">
    <location>
        <begin position="116"/>
        <end position="189"/>
    </location>
</feature>
<evidence type="ECO:0000313" key="2">
    <source>
        <dbReference type="EMBL" id="CAE4561849.1"/>
    </source>
</evidence>
<name>A0A7S4PT48_9DINO</name>
<organism evidence="2">
    <name type="scientific">Alexandrium monilatum</name>
    <dbReference type="NCBI Taxonomy" id="311494"/>
    <lineage>
        <taxon>Eukaryota</taxon>
        <taxon>Sar</taxon>
        <taxon>Alveolata</taxon>
        <taxon>Dinophyceae</taxon>
        <taxon>Gonyaulacales</taxon>
        <taxon>Pyrocystaceae</taxon>
        <taxon>Alexandrium</taxon>
    </lineage>
</organism>
<gene>
    <name evidence="2" type="ORF">AMON00008_LOCUS1468</name>
</gene>
<proteinExistence type="predicted"/>
<accession>A0A7S4PT48</accession>
<evidence type="ECO:0000256" key="1">
    <source>
        <dbReference type="SAM" id="MobiDB-lite"/>
    </source>
</evidence>
<sequence>MGANVVRVVEPGYDELPARLKLRAAPIKAQDADDMIVGQMLRNGHQQSDLEANLEAWVLRQCKSLGEVVAGRHWTVQVCSAACNGNSPLECADVVAISRSDVLPETEEELISMQLRSQGTAAGSGTARDLPGMSVASEPPKQQPKPLRRIKAPLTMALPASSTPPATTPPQPSLSSEDTSLVSSKKGGDRPAALLTHVAPAAPAAPAPSLFDDSPPDAPARSRLCDTFCCRHPCRQEPSISMEKVVIIDQYSDR</sequence>
<dbReference type="EMBL" id="HBNR01002083">
    <property type="protein sequence ID" value="CAE4561849.1"/>
    <property type="molecule type" value="Transcribed_RNA"/>
</dbReference>
<feature type="compositionally biased region" description="Low complexity" evidence="1">
    <location>
        <begin position="173"/>
        <end position="184"/>
    </location>
</feature>
<dbReference type="AlphaFoldDB" id="A0A7S4PT48"/>
<reference evidence="2" key="1">
    <citation type="submission" date="2021-01" db="EMBL/GenBank/DDBJ databases">
        <authorList>
            <person name="Corre E."/>
            <person name="Pelletier E."/>
            <person name="Niang G."/>
            <person name="Scheremetjew M."/>
            <person name="Finn R."/>
            <person name="Kale V."/>
            <person name="Holt S."/>
            <person name="Cochrane G."/>
            <person name="Meng A."/>
            <person name="Brown T."/>
            <person name="Cohen L."/>
        </authorList>
    </citation>
    <scope>NUCLEOTIDE SEQUENCE</scope>
    <source>
        <strain evidence="2">CCMP3105</strain>
    </source>
</reference>